<dbReference type="GO" id="GO:0008615">
    <property type="term" value="P:pyridoxine biosynthetic process"/>
    <property type="evidence" value="ECO:0007669"/>
    <property type="project" value="UniProtKB-UniRule"/>
</dbReference>
<dbReference type="EC" id="1.1.1.262" evidence="7"/>
<comment type="cofactor">
    <cofactor evidence="7">
        <name>a divalent metal cation</name>
        <dbReference type="ChEBI" id="CHEBI:60240"/>
    </cofactor>
    <text evidence="7">Binds 1 divalent metal cation per subunit.</text>
</comment>
<comment type="pathway">
    <text evidence="7">Cofactor biosynthesis; pyridoxine 5'-phosphate biosynthesis; pyridoxine 5'-phosphate from D-erythrose 4-phosphate: step 4/5.</text>
</comment>
<dbReference type="AlphaFoldDB" id="A0A1W1HC10"/>
<feature type="binding site" evidence="7">
    <location>
        <position position="292"/>
    </location>
    <ligand>
        <name>a divalent metal cation</name>
        <dbReference type="ChEBI" id="CHEBI:60240"/>
        <note>ligand shared between dimeric partners</note>
    </ligand>
</feature>
<feature type="binding site" evidence="7">
    <location>
        <position position="309"/>
    </location>
    <ligand>
        <name>substrate</name>
    </ligand>
</feature>
<feature type="binding site" evidence="7">
    <location>
        <position position="186"/>
    </location>
    <ligand>
        <name>a divalent metal cation</name>
        <dbReference type="ChEBI" id="CHEBI:60240"/>
        <note>ligand shared between dimeric partners</note>
    </ligand>
</feature>
<comment type="miscellaneous">
    <text evidence="7">The active site is located at the dimer interface.</text>
</comment>
<evidence type="ECO:0000313" key="8">
    <source>
        <dbReference type="EMBL" id="SLM30020.1"/>
    </source>
</evidence>
<evidence type="ECO:0000256" key="6">
    <source>
        <dbReference type="ARBA" id="ARBA00023096"/>
    </source>
</evidence>
<feature type="binding site" evidence="7">
    <location>
        <position position="156"/>
    </location>
    <ligand>
        <name>substrate</name>
    </ligand>
</feature>
<dbReference type="PANTHER" id="PTHR30004:SF6">
    <property type="entry name" value="D-THREONATE 4-PHOSPHATE DEHYDROGENASE"/>
    <property type="match status" value="1"/>
</dbReference>
<dbReference type="STRING" id="1246637.MTBBW1_2050013"/>
<feature type="binding site" evidence="7">
    <location>
        <position position="231"/>
    </location>
    <ligand>
        <name>a divalent metal cation</name>
        <dbReference type="ChEBI" id="CHEBI:60240"/>
        <note>ligand shared between dimeric partners</note>
    </ligand>
</feature>
<name>A0A1W1HC10_9BACT</name>
<keyword evidence="9" id="KW-1185">Reference proteome</keyword>
<comment type="subunit">
    <text evidence="7">Homodimer.</text>
</comment>
<keyword evidence="1 7" id="KW-0963">Cytoplasm</keyword>
<dbReference type="EMBL" id="FWEV01000119">
    <property type="protein sequence ID" value="SLM30020.1"/>
    <property type="molecule type" value="Genomic_DNA"/>
</dbReference>
<evidence type="ECO:0000256" key="2">
    <source>
        <dbReference type="ARBA" id="ARBA00022723"/>
    </source>
</evidence>
<feature type="binding site" evidence="7">
    <location>
        <position position="318"/>
    </location>
    <ligand>
        <name>substrate</name>
    </ligand>
</feature>
<dbReference type="GO" id="GO:0050570">
    <property type="term" value="F:4-hydroxythreonine-4-phosphate dehydrogenase activity"/>
    <property type="evidence" value="ECO:0007669"/>
    <property type="project" value="UniProtKB-UniRule"/>
</dbReference>
<dbReference type="HAMAP" id="MF_00536">
    <property type="entry name" value="PdxA"/>
    <property type="match status" value="1"/>
</dbReference>
<dbReference type="GO" id="GO:0042823">
    <property type="term" value="P:pyridoxal phosphate biosynthetic process"/>
    <property type="evidence" value="ECO:0007669"/>
    <property type="project" value="UniProtKB-UniRule"/>
</dbReference>
<comment type="catalytic activity">
    <reaction evidence="7">
        <text>4-(phosphooxy)-L-threonine + NAD(+) = 3-amino-2-oxopropyl phosphate + CO2 + NADH</text>
        <dbReference type="Rhea" id="RHEA:32275"/>
        <dbReference type="ChEBI" id="CHEBI:16526"/>
        <dbReference type="ChEBI" id="CHEBI:57279"/>
        <dbReference type="ChEBI" id="CHEBI:57540"/>
        <dbReference type="ChEBI" id="CHEBI:57945"/>
        <dbReference type="ChEBI" id="CHEBI:58452"/>
        <dbReference type="EC" id="1.1.1.262"/>
    </reaction>
</comment>
<dbReference type="Pfam" id="PF04166">
    <property type="entry name" value="PdxA"/>
    <property type="match status" value="1"/>
</dbReference>
<feature type="binding site" evidence="7">
    <location>
        <position position="157"/>
    </location>
    <ligand>
        <name>substrate</name>
    </ligand>
</feature>
<dbReference type="UniPathway" id="UPA00244">
    <property type="reaction ID" value="UER00312"/>
</dbReference>
<dbReference type="PANTHER" id="PTHR30004">
    <property type="entry name" value="4-HYDROXYTHREONINE-4-PHOSPHATE DEHYDROGENASE"/>
    <property type="match status" value="1"/>
</dbReference>
<dbReference type="SUPFAM" id="SSF53659">
    <property type="entry name" value="Isocitrate/Isopropylmalate dehydrogenase-like"/>
    <property type="match status" value="1"/>
</dbReference>
<sequence>MPTSIMKHEIKEKYMEQKPVVGITMGDPCGIGPEIIVSALEETELHSICIPLIIGDAQIMQRALDLKKSSIVIHKINFNHINSIHHSPDLINVLNISCLYAETLKPGIPTKVTGLAMLDYINTAVDLAVTGHIAAMVTAPITKTALKMAGSPFHGHTELIASRTGAQNYAMMLAGERLKVILVTIHIPLSEVTEKLTIEKIIETIEIAGDALHNNFGIKAPRIAVAGVNPHAGEETMFGTEEEMIILPAVKKAQQNAQSRGKNFIIEGPFPPDTIFYHAANGKYDCVVCMYHDQGLIPFKLIHFSDGVNTTLGLPIIRTSVDHGTAYDIAWKNLADHQSLLQAIKMAVQQTNHSSHRQCLV</sequence>
<accession>A0A1W1HC10</accession>
<comment type="subcellular location">
    <subcellularLocation>
        <location evidence="7">Cytoplasm</location>
    </subcellularLocation>
</comment>
<keyword evidence="4 7" id="KW-0560">Oxidoreductase</keyword>
<keyword evidence="2 7" id="KW-0479">Metal-binding</keyword>
<dbReference type="NCBIfam" id="TIGR00557">
    <property type="entry name" value="pdxA"/>
    <property type="match status" value="1"/>
</dbReference>
<dbReference type="GO" id="GO:0051287">
    <property type="term" value="F:NAD binding"/>
    <property type="evidence" value="ECO:0007669"/>
    <property type="project" value="InterPro"/>
</dbReference>
<comment type="function">
    <text evidence="7">Catalyzes the NAD(P)-dependent oxidation of 4-(phosphooxy)-L-threonine (HTP) into 2-amino-3-oxo-4-(phosphooxy)butyric acid which spontaneously decarboxylates to form 3-amino-2-oxopropyl phosphate (AHAP).</text>
</comment>
<dbReference type="Gene3D" id="3.40.718.10">
    <property type="entry name" value="Isopropylmalate Dehydrogenase"/>
    <property type="match status" value="1"/>
</dbReference>
<comment type="similarity">
    <text evidence="7">Belongs to the PdxA family.</text>
</comment>
<evidence type="ECO:0000256" key="5">
    <source>
        <dbReference type="ARBA" id="ARBA00023027"/>
    </source>
</evidence>
<keyword evidence="5 7" id="KW-0520">NAD</keyword>
<evidence type="ECO:0000256" key="3">
    <source>
        <dbReference type="ARBA" id="ARBA00022857"/>
    </source>
</evidence>
<keyword evidence="6 7" id="KW-0664">Pyridoxine biosynthesis</keyword>
<dbReference type="InterPro" id="IPR037510">
    <property type="entry name" value="PdxA"/>
</dbReference>
<protein>
    <recommendedName>
        <fullName evidence="7">4-hydroxythreonine-4-phosphate dehydrogenase</fullName>
        <ecNumber evidence="7">1.1.1.262</ecNumber>
    </recommendedName>
    <alternativeName>
        <fullName evidence="7">4-(phosphohydroxy)-L-threonine dehydrogenase</fullName>
    </alternativeName>
</protein>
<evidence type="ECO:0000313" key="9">
    <source>
        <dbReference type="Proteomes" id="UP000191931"/>
    </source>
</evidence>
<keyword evidence="3 7" id="KW-0521">NADP</keyword>
<evidence type="ECO:0000256" key="7">
    <source>
        <dbReference type="HAMAP-Rule" id="MF_00536"/>
    </source>
</evidence>
<proteinExistence type="inferred from homology"/>
<evidence type="ECO:0000256" key="4">
    <source>
        <dbReference type="ARBA" id="ARBA00023002"/>
    </source>
</evidence>
<organism evidence="8 9">
    <name type="scientific">Desulfamplus magnetovallimortis</name>
    <dbReference type="NCBI Taxonomy" id="1246637"/>
    <lineage>
        <taxon>Bacteria</taxon>
        <taxon>Pseudomonadati</taxon>
        <taxon>Thermodesulfobacteriota</taxon>
        <taxon>Desulfobacteria</taxon>
        <taxon>Desulfobacterales</taxon>
        <taxon>Desulfobacteraceae</taxon>
        <taxon>Desulfamplus</taxon>
    </lineage>
</organism>
<dbReference type="Proteomes" id="UP000191931">
    <property type="component" value="Unassembled WGS sequence"/>
</dbReference>
<dbReference type="InterPro" id="IPR005255">
    <property type="entry name" value="PdxA_fam"/>
</dbReference>
<dbReference type="GO" id="GO:0046872">
    <property type="term" value="F:metal ion binding"/>
    <property type="evidence" value="ECO:0007669"/>
    <property type="project" value="UniProtKB-UniRule"/>
</dbReference>
<dbReference type="GO" id="GO:0005737">
    <property type="term" value="C:cytoplasm"/>
    <property type="evidence" value="ECO:0007669"/>
    <property type="project" value="UniProtKB-SubCell"/>
</dbReference>
<gene>
    <name evidence="7 8" type="primary">pdxA</name>
    <name evidence="8" type="ORF">MTBBW1_2050013</name>
</gene>
<feature type="binding site" evidence="7">
    <location>
        <position position="300"/>
    </location>
    <ligand>
        <name>substrate</name>
    </ligand>
</feature>
<evidence type="ECO:0000256" key="1">
    <source>
        <dbReference type="ARBA" id="ARBA00022490"/>
    </source>
</evidence>
<reference evidence="8 9" key="1">
    <citation type="submission" date="2017-03" db="EMBL/GenBank/DDBJ databases">
        <authorList>
            <person name="Afonso C.L."/>
            <person name="Miller P.J."/>
            <person name="Scott M.A."/>
            <person name="Spackman E."/>
            <person name="Goraichik I."/>
            <person name="Dimitrov K.M."/>
            <person name="Suarez D.L."/>
            <person name="Swayne D.E."/>
        </authorList>
    </citation>
    <scope>NUCLEOTIDE SEQUENCE [LARGE SCALE GENOMIC DNA]</scope>
    <source>
        <strain evidence="8">PRJEB14757</strain>
    </source>
</reference>